<dbReference type="InterPro" id="IPR002347">
    <property type="entry name" value="SDR_fam"/>
</dbReference>
<dbReference type="SMART" id="SM00822">
    <property type="entry name" value="PKS_KR"/>
    <property type="match status" value="1"/>
</dbReference>
<dbReference type="PANTHER" id="PTHR42879:SF2">
    <property type="entry name" value="3-OXOACYL-[ACYL-CARRIER-PROTEIN] REDUCTASE FABG"/>
    <property type="match status" value="1"/>
</dbReference>
<keyword evidence="2" id="KW-0560">Oxidoreductase</keyword>
<evidence type="ECO:0000313" key="6">
    <source>
        <dbReference type="Proteomes" id="UP000064967"/>
    </source>
</evidence>
<dbReference type="GO" id="GO:0016491">
    <property type="term" value="F:oxidoreductase activity"/>
    <property type="evidence" value="ECO:0007669"/>
    <property type="project" value="UniProtKB-KW"/>
</dbReference>
<reference evidence="5 6" key="1">
    <citation type="submission" date="2015-08" db="EMBL/GenBank/DDBJ databases">
        <authorList>
            <person name="Babu N.S."/>
            <person name="Beckwith C.J."/>
            <person name="Beseler K.G."/>
            <person name="Brison A."/>
            <person name="Carone J.V."/>
            <person name="Caskin T.P."/>
            <person name="Diamond M."/>
            <person name="Durham M.E."/>
            <person name="Foxe J.M."/>
            <person name="Go M."/>
            <person name="Henderson B.A."/>
            <person name="Jones I.B."/>
            <person name="McGettigan J.A."/>
            <person name="Micheletti S.J."/>
            <person name="Nasrallah M.E."/>
            <person name="Ortiz D."/>
            <person name="Piller C.R."/>
            <person name="Privatt S.R."/>
            <person name="Schneider S.L."/>
            <person name="Sharp S."/>
            <person name="Smith T.C."/>
            <person name="Stanton J.D."/>
            <person name="Ullery H.E."/>
            <person name="Wilson R.J."/>
            <person name="Serrano M.G."/>
            <person name="Buck G."/>
            <person name="Lee V."/>
            <person name="Wang Y."/>
            <person name="Carvalho R."/>
            <person name="Voegtly L."/>
            <person name="Shi R."/>
            <person name="Duckworth R."/>
            <person name="Johnson A."/>
            <person name="Loviza R."/>
            <person name="Walstead R."/>
            <person name="Shah Z."/>
            <person name="Kiflezghi M."/>
            <person name="Wade K."/>
            <person name="Ball S.L."/>
            <person name="Bradley K.W."/>
            <person name="Asai D.J."/>
            <person name="Bowman C.A."/>
            <person name="Russell D.A."/>
            <person name="Pope W.H."/>
            <person name="Jacobs-Sera D."/>
            <person name="Hendrix R.W."/>
            <person name="Hatfull G.F."/>
        </authorList>
    </citation>
    <scope>NUCLEOTIDE SEQUENCE [LARGE SCALE GENOMIC DNA]</scope>
    <source>
        <strain evidence="5 6">DSM 27648</strain>
    </source>
</reference>
<feature type="domain" description="Ketoreductase" evidence="4">
    <location>
        <begin position="8"/>
        <end position="188"/>
    </location>
</feature>
<dbReference type="PANTHER" id="PTHR42879">
    <property type="entry name" value="3-OXOACYL-(ACYL-CARRIER-PROTEIN) REDUCTASE"/>
    <property type="match status" value="1"/>
</dbReference>
<dbReference type="Gene3D" id="3.40.50.720">
    <property type="entry name" value="NAD(P)-binding Rossmann-like Domain"/>
    <property type="match status" value="1"/>
</dbReference>
<dbReference type="PRINTS" id="PR00081">
    <property type="entry name" value="GDHRDH"/>
</dbReference>
<dbReference type="FunFam" id="3.40.50.720:FF:000173">
    <property type="entry name" value="3-oxoacyl-[acyl-carrier protein] reductase"/>
    <property type="match status" value="1"/>
</dbReference>
<dbReference type="GO" id="GO:0032787">
    <property type="term" value="P:monocarboxylic acid metabolic process"/>
    <property type="evidence" value="ECO:0007669"/>
    <property type="project" value="UniProtKB-ARBA"/>
</dbReference>
<gene>
    <name evidence="5" type="ORF">AKJ09_04925</name>
</gene>
<evidence type="ECO:0000313" key="5">
    <source>
        <dbReference type="EMBL" id="AKU98261.1"/>
    </source>
</evidence>
<organism evidence="5 6">
    <name type="scientific">Labilithrix luteola</name>
    <dbReference type="NCBI Taxonomy" id="1391654"/>
    <lineage>
        <taxon>Bacteria</taxon>
        <taxon>Pseudomonadati</taxon>
        <taxon>Myxococcota</taxon>
        <taxon>Polyangia</taxon>
        <taxon>Polyangiales</taxon>
        <taxon>Labilitrichaceae</taxon>
        <taxon>Labilithrix</taxon>
    </lineage>
</organism>
<dbReference type="PROSITE" id="PS00061">
    <property type="entry name" value="ADH_SHORT"/>
    <property type="match status" value="1"/>
</dbReference>
<dbReference type="EMBL" id="CP012333">
    <property type="protein sequence ID" value="AKU98261.1"/>
    <property type="molecule type" value="Genomic_DNA"/>
</dbReference>
<keyword evidence="6" id="KW-1185">Reference proteome</keyword>
<dbReference type="KEGG" id="llu:AKJ09_04925"/>
<dbReference type="PATRIC" id="fig|1391654.3.peg.4989"/>
<dbReference type="SUPFAM" id="SSF51735">
    <property type="entry name" value="NAD(P)-binding Rossmann-fold domains"/>
    <property type="match status" value="1"/>
</dbReference>
<dbReference type="InterPro" id="IPR057326">
    <property type="entry name" value="KR_dom"/>
</dbReference>
<dbReference type="AlphaFoldDB" id="A0A0K1PY17"/>
<comment type="similarity">
    <text evidence="1 3">Belongs to the short-chain dehydrogenases/reductases (SDR) family.</text>
</comment>
<evidence type="ECO:0000256" key="2">
    <source>
        <dbReference type="ARBA" id="ARBA00023002"/>
    </source>
</evidence>
<name>A0A0K1PY17_9BACT</name>
<dbReference type="PRINTS" id="PR00080">
    <property type="entry name" value="SDRFAMILY"/>
</dbReference>
<evidence type="ECO:0000259" key="4">
    <source>
        <dbReference type="SMART" id="SM00822"/>
    </source>
</evidence>
<protein>
    <submittedName>
        <fullName evidence="5">3-oxoacyl-[acyl-carrier protein] reductase</fullName>
    </submittedName>
</protein>
<proteinExistence type="inferred from homology"/>
<dbReference type="InterPro" id="IPR020904">
    <property type="entry name" value="Sc_DH/Rdtase_CS"/>
</dbReference>
<evidence type="ECO:0000256" key="3">
    <source>
        <dbReference type="RuleBase" id="RU000363"/>
    </source>
</evidence>
<dbReference type="Proteomes" id="UP000064967">
    <property type="component" value="Chromosome"/>
</dbReference>
<dbReference type="Pfam" id="PF00106">
    <property type="entry name" value="adh_short"/>
    <property type="match status" value="1"/>
</dbReference>
<dbReference type="InterPro" id="IPR050259">
    <property type="entry name" value="SDR"/>
</dbReference>
<dbReference type="STRING" id="1391654.AKJ09_04925"/>
<accession>A0A0K1PY17</accession>
<dbReference type="InterPro" id="IPR036291">
    <property type="entry name" value="NAD(P)-bd_dom_sf"/>
</dbReference>
<sequence>MSQSLQGKVALVTGSSRGIGRSIALALGAAGVRVAVNHRADRTDADAVVDAISALGSDAIAVRGDVAVPDDVSEMVATVRRQLGPIDILVSNAGIARPLPLESVHLATWDATFAVNLRGPFIVTSAVLPDMRARQWGRLLYISSTAARVGGVVGPHYAASKAGLEGLVHSYASILAKEGITANAIAPALIETEMLAGNMAIRADRIPVGRLGTPDEVASMVIAVASNPYVTGQTIQVNGGIYMT</sequence>
<evidence type="ECO:0000256" key="1">
    <source>
        <dbReference type="ARBA" id="ARBA00006484"/>
    </source>
</evidence>